<dbReference type="Gene3D" id="3.40.50.300">
    <property type="entry name" value="P-loop containing nucleotide triphosphate hydrolases"/>
    <property type="match status" value="2"/>
</dbReference>
<dbReference type="AlphaFoldDB" id="X0TI57"/>
<accession>X0TI57</accession>
<dbReference type="GO" id="GO:0003677">
    <property type="term" value="F:DNA binding"/>
    <property type="evidence" value="ECO:0007669"/>
    <property type="project" value="UniProtKB-KW"/>
</dbReference>
<evidence type="ECO:0000313" key="9">
    <source>
        <dbReference type="EMBL" id="GAF93223.1"/>
    </source>
</evidence>
<organism evidence="9">
    <name type="scientific">marine sediment metagenome</name>
    <dbReference type="NCBI Taxonomy" id="412755"/>
    <lineage>
        <taxon>unclassified sequences</taxon>
        <taxon>metagenomes</taxon>
        <taxon>ecological metagenomes</taxon>
    </lineage>
</organism>
<evidence type="ECO:0000256" key="3">
    <source>
        <dbReference type="ARBA" id="ARBA00022801"/>
    </source>
</evidence>
<keyword evidence="6" id="KW-0238">DNA-binding</keyword>
<comment type="caution">
    <text evidence="9">The sequence shown here is derived from an EMBL/GenBank/DDBJ whole genome shotgun (WGS) entry which is preliminary data.</text>
</comment>
<sequence>AADMSRHEPMNRLLQGDVGSGKTVVALYAALLAVANRTQVAIMAPTEILAGQHFLSIERYLKNSNVKRLLVTGGLTGRKRTELLGRIRSGEVDIVVGTVALLQADIEFQKLGLVIIDEQHKFGVAQRAELRKQTTPHYLVMTATPIPRTLAMTAFGDLDISVIKHSPPGRGTVITRWVERHNRQKAYEFIRERLKARKQAYFVYPRITAVEQDNEVRAATDEWKYLSTEVFPEFTVELLHGQMPSAKKQQTMSEFRKGKTNVLVSTVVKGEFRP</sequence>
<feature type="domain" description="Helicase ATP-binding" evidence="8">
    <location>
        <begin position="3"/>
        <end position="163"/>
    </location>
</feature>
<dbReference type="GO" id="GO:0016787">
    <property type="term" value="F:hydrolase activity"/>
    <property type="evidence" value="ECO:0007669"/>
    <property type="project" value="UniProtKB-KW"/>
</dbReference>
<proteinExistence type="predicted"/>
<dbReference type="InterPro" id="IPR001650">
    <property type="entry name" value="Helicase_C-like"/>
</dbReference>
<keyword evidence="7" id="KW-0234">DNA repair</keyword>
<keyword evidence="3" id="KW-0378">Hydrolase</keyword>
<gene>
    <name evidence="9" type="ORF">S01H1_31803</name>
</gene>
<evidence type="ECO:0000256" key="2">
    <source>
        <dbReference type="ARBA" id="ARBA00022763"/>
    </source>
</evidence>
<dbReference type="PANTHER" id="PTHR47964">
    <property type="entry name" value="ATP-DEPENDENT DNA HELICASE HOMOLOG RECG, CHLOROPLASTIC"/>
    <property type="match status" value="1"/>
</dbReference>
<dbReference type="InterPro" id="IPR047112">
    <property type="entry name" value="RecG/Mfd"/>
</dbReference>
<evidence type="ECO:0000256" key="7">
    <source>
        <dbReference type="ARBA" id="ARBA00023204"/>
    </source>
</evidence>
<feature type="non-terminal residue" evidence="9">
    <location>
        <position position="1"/>
    </location>
</feature>
<protein>
    <recommendedName>
        <fullName evidence="8">Helicase ATP-binding domain-containing protein</fullName>
    </recommendedName>
</protein>
<keyword evidence="5" id="KW-0067">ATP-binding</keyword>
<dbReference type="EMBL" id="BARS01019648">
    <property type="protein sequence ID" value="GAF93223.1"/>
    <property type="molecule type" value="Genomic_DNA"/>
</dbReference>
<dbReference type="PROSITE" id="PS51192">
    <property type="entry name" value="HELICASE_ATP_BIND_1"/>
    <property type="match status" value="1"/>
</dbReference>
<dbReference type="GO" id="GO:0006281">
    <property type="term" value="P:DNA repair"/>
    <property type="evidence" value="ECO:0007669"/>
    <property type="project" value="UniProtKB-KW"/>
</dbReference>
<dbReference type="InterPro" id="IPR027417">
    <property type="entry name" value="P-loop_NTPase"/>
</dbReference>
<reference evidence="9" key="1">
    <citation type="journal article" date="2014" name="Front. Microbiol.">
        <title>High frequency of phylogenetically diverse reductive dehalogenase-homologous genes in deep subseafloor sedimentary metagenomes.</title>
        <authorList>
            <person name="Kawai M."/>
            <person name="Futagami T."/>
            <person name="Toyoda A."/>
            <person name="Takaki Y."/>
            <person name="Nishi S."/>
            <person name="Hori S."/>
            <person name="Arai W."/>
            <person name="Tsubouchi T."/>
            <person name="Morono Y."/>
            <person name="Uchiyama I."/>
            <person name="Ito T."/>
            <person name="Fujiyama A."/>
            <person name="Inagaki F."/>
            <person name="Takami H."/>
        </authorList>
    </citation>
    <scope>NUCLEOTIDE SEQUENCE</scope>
    <source>
        <strain evidence="9">Expedition CK06-06</strain>
    </source>
</reference>
<evidence type="ECO:0000256" key="1">
    <source>
        <dbReference type="ARBA" id="ARBA00022741"/>
    </source>
</evidence>
<keyword evidence="4" id="KW-0347">Helicase</keyword>
<dbReference type="InterPro" id="IPR011545">
    <property type="entry name" value="DEAD/DEAH_box_helicase_dom"/>
</dbReference>
<evidence type="ECO:0000256" key="6">
    <source>
        <dbReference type="ARBA" id="ARBA00023125"/>
    </source>
</evidence>
<keyword evidence="2" id="KW-0227">DNA damage</keyword>
<dbReference type="GO" id="GO:0005524">
    <property type="term" value="F:ATP binding"/>
    <property type="evidence" value="ECO:0007669"/>
    <property type="project" value="UniProtKB-KW"/>
</dbReference>
<evidence type="ECO:0000256" key="5">
    <source>
        <dbReference type="ARBA" id="ARBA00022840"/>
    </source>
</evidence>
<evidence type="ECO:0000259" key="8">
    <source>
        <dbReference type="PROSITE" id="PS51192"/>
    </source>
</evidence>
<dbReference type="SMART" id="SM00487">
    <property type="entry name" value="DEXDc"/>
    <property type="match status" value="1"/>
</dbReference>
<dbReference type="Pfam" id="PF00270">
    <property type="entry name" value="DEAD"/>
    <property type="match status" value="1"/>
</dbReference>
<dbReference type="GO" id="GO:0003678">
    <property type="term" value="F:DNA helicase activity"/>
    <property type="evidence" value="ECO:0007669"/>
    <property type="project" value="TreeGrafter"/>
</dbReference>
<name>X0TI57_9ZZZZ</name>
<keyword evidence="1" id="KW-0547">Nucleotide-binding</keyword>
<dbReference type="SUPFAM" id="SSF52540">
    <property type="entry name" value="P-loop containing nucleoside triphosphate hydrolases"/>
    <property type="match status" value="2"/>
</dbReference>
<feature type="non-terminal residue" evidence="9">
    <location>
        <position position="274"/>
    </location>
</feature>
<dbReference type="PANTHER" id="PTHR47964:SF1">
    <property type="entry name" value="ATP-DEPENDENT DNA HELICASE HOMOLOG RECG, CHLOROPLASTIC"/>
    <property type="match status" value="1"/>
</dbReference>
<dbReference type="Pfam" id="PF00271">
    <property type="entry name" value="Helicase_C"/>
    <property type="match status" value="1"/>
</dbReference>
<evidence type="ECO:0000256" key="4">
    <source>
        <dbReference type="ARBA" id="ARBA00022806"/>
    </source>
</evidence>
<dbReference type="InterPro" id="IPR014001">
    <property type="entry name" value="Helicase_ATP-bd"/>
</dbReference>